<dbReference type="Proteomes" id="UP000799536">
    <property type="component" value="Unassembled WGS sequence"/>
</dbReference>
<evidence type="ECO:0000313" key="1">
    <source>
        <dbReference type="EMBL" id="KAF2199257.1"/>
    </source>
</evidence>
<accession>A0A9P4JM08</accession>
<keyword evidence="2" id="KW-1185">Reference proteome</keyword>
<proteinExistence type="predicted"/>
<protein>
    <submittedName>
        <fullName evidence="1">Uncharacterized protein</fullName>
    </submittedName>
</protein>
<comment type="caution">
    <text evidence="1">The sequence shown here is derived from an EMBL/GenBank/DDBJ whole genome shotgun (WGS) entry which is preliminary data.</text>
</comment>
<sequence>MKFSFGAPLGSSSIIHALQCRICHALCRNSRSLRNIQNERAQQRDWYRIQRMRVKETRLSDAVARGRHGSVICLAPRSRVVGSWWVVGRQSVGSRV</sequence>
<reference evidence="1" key="1">
    <citation type="journal article" date="2020" name="Stud. Mycol.">
        <title>101 Dothideomycetes genomes: a test case for predicting lifestyles and emergence of pathogens.</title>
        <authorList>
            <person name="Haridas S."/>
            <person name="Albert R."/>
            <person name="Binder M."/>
            <person name="Bloem J."/>
            <person name="Labutti K."/>
            <person name="Salamov A."/>
            <person name="Andreopoulos B."/>
            <person name="Baker S."/>
            <person name="Barry K."/>
            <person name="Bills G."/>
            <person name="Bluhm B."/>
            <person name="Cannon C."/>
            <person name="Castanera R."/>
            <person name="Culley D."/>
            <person name="Daum C."/>
            <person name="Ezra D."/>
            <person name="Gonzalez J."/>
            <person name="Henrissat B."/>
            <person name="Kuo A."/>
            <person name="Liang C."/>
            <person name="Lipzen A."/>
            <person name="Lutzoni F."/>
            <person name="Magnuson J."/>
            <person name="Mondo S."/>
            <person name="Nolan M."/>
            <person name="Ohm R."/>
            <person name="Pangilinan J."/>
            <person name="Park H.-J."/>
            <person name="Ramirez L."/>
            <person name="Alfaro M."/>
            <person name="Sun H."/>
            <person name="Tritt A."/>
            <person name="Yoshinaga Y."/>
            <person name="Zwiers L.-H."/>
            <person name="Turgeon B."/>
            <person name="Goodwin S."/>
            <person name="Spatafora J."/>
            <person name="Crous P."/>
            <person name="Grigoriev I."/>
        </authorList>
    </citation>
    <scope>NUCLEOTIDE SEQUENCE</scope>
    <source>
        <strain evidence="1">ATCC 74209</strain>
    </source>
</reference>
<dbReference type="AlphaFoldDB" id="A0A9P4JM08"/>
<name>A0A9P4JM08_9PLEO</name>
<organism evidence="1 2">
    <name type="scientific">Delitschia confertaspora ATCC 74209</name>
    <dbReference type="NCBI Taxonomy" id="1513339"/>
    <lineage>
        <taxon>Eukaryota</taxon>
        <taxon>Fungi</taxon>
        <taxon>Dikarya</taxon>
        <taxon>Ascomycota</taxon>
        <taxon>Pezizomycotina</taxon>
        <taxon>Dothideomycetes</taxon>
        <taxon>Pleosporomycetidae</taxon>
        <taxon>Pleosporales</taxon>
        <taxon>Delitschiaceae</taxon>
        <taxon>Delitschia</taxon>
    </lineage>
</organism>
<evidence type="ECO:0000313" key="2">
    <source>
        <dbReference type="Proteomes" id="UP000799536"/>
    </source>
</evidence>
<gene>
    <name evidence="1" type="ORF">GQ43DRAFT_123729</name>
</gene>
<dbReference type="EMBL" id="ML994086">
    <property type="protein sequence ID" value="KAF2199257.1"/>
    <property type="molecule type" value="Genomic_DNA"/>
</dbReference>